<gene>
    <name evidence="2" type="ORF">PHPALM_3871</name>
</gene>
<name>A0A2P4YL95_9STRA</name>
<proteinExistence type="predicted"/>
<reference evidence="2 3" key="1">
    <citation type="journal article" date="2017" name="Genome Biol. Evol.">
        <title>Phytophthora megakarya and P. palmivora, closely related causal agents of cacao black pod rot, underwent increases in genome sizes and gene numbers by different mechanisms.</title>
        <authorList>
            <person name="Ali S.S."/>
            <person name="Shao J."/>
            <person name="Lary D.J."/>
            <person name="Kronmiller B."/>
            <person name="Shen D."/>
            <person name="Strem M.D."/>
            <person name="Amoako-Attah I."/>
            <person name="Akrofi A.Y."/>
            <person name="Begoude B.A."/>
            <person name="Ten Hoopen G.M."/>
            <person name="Coulibaly K."/>
            <person name="Kebe B.I."/>
            <person name="Melnick R.L."/>
            <person name="Guiltinan M.J."/>
            <person name="Tyler B.M."/>
            <person name="Meinhardt L.W."/>
            <person name="Bailey B.A."/>
        </authorList>
    </citation>
    <scope>NUCLEOTIDE SEQUENCE [LARGE SCALE GENOMIC DNA]</scope>
    <source>
        <strain evidence="3">sbr112.9</strain>
    </source>
</reference>
<feature type="region of interest" description="Disordered" evidence="1">
    <location>
        <begin position="297"/>
        <end position="321"/>
    </location>
</feature>
<evidence type="ECO:0000313" key="2">
    <source>
        <dbReference type="EMBL" id="POM78584.1"/>
    </source>
</evidence>
<dbReference type="EMBL" id="NCKW01001962">
    <property type="protein sequence ID" value="POM78584.1"/>
    <property type="molecule type" value="Genomic_DNA"/>
</dbReference>
<dbReference type="Proteomes" id="UP000237271">
    <property type="component" value="Unassembled WGS sequence"/>
</dbReference>
<protein>
    <submittedName>
        <fullName evidence="2">Uncharacterized protein</fullName>
    </submittedName>
</protein>
<evidence type="ECO:0000313" key="3">
    <source>
        <dbReference type="Proteomes" id="UP000237271"/>
    </source>
</evidence>
<sequence>MAIAIEYAYDIHNDVINEVARTVANMTKAKFGQKPIKNELSQELLQRLEIAFTETKYVGAAHDTFAKYLRRCWKVYNSTKYKSPYVTVVQSSGFGKSRMLFELARKAVDTNADEHDPTFNMKVLYTCVRRHKSTGYPQTTETLRDWLFPEGCTAEMMTSRLKAIYDYATTNWEDVQTEWIKLFTETAVVMKHEKGKMVVLVIDEARSLLTEERDHISHFRVLRHALALVNDDIGVEGGIFGVLIDTNPKVSSDLTSPVSLDPSSRVYKENELALFPPFVLTHSIDADWRDYCKEVETNATGPGDEEVKMKDDEMTGVGKKDNQETKISTEIAIYKTVVVGDKDESWKALMRMGRPMWWSTFNNSAAYKRLPPTAAKDVVSLAANKLLLGHQTATNMFNEDTLFGVASMLFRLGVRPYSTSPLASRVVADFMAILAYVDFEREGYLSSYASDPVLTLGAMKLWYARNDGLAKYILSQLKKLVLNETLDTGGVGTMVARILLLLAMDKCVIGGRSFSDCKITGQFVSVETFLKVLGGEDLPIFSQWMGLRNDEKAAFRTWQSQWKDWYVGFTHFVQLQLEPNEDTLWYLLGRRAACIFPQNQFGADLLIPIFWKKSIDGTEMETDASVGSSMETDDKAKVMEEADEKVSLILIQVKSRQPKDTGFSQSATRKLCPYGLYFETEAPRLQKTR</sequence>
<accession>A0A2P4YL95</accession>
<dbReference type="PANTHER" id="PTHR33266">
    <property type="entry name" value="CHROMOSOME 15, WHOLE GENOME SHOTGUN SEQUENCE"/>
    <property type="match status" value="1"/>
</dbReference>
<dbReference type="AlphaFoldDB" id="A0A2P4YL95"/>
<dbReference type="PANTHER" id="PTHR33266:SF1">
    <property type="entry name" value="F-BOX DOMAIN-CONTAINING PROTEIN"/>
    <property type="match status" value="1"/>
</dbReference>
<dbReference type="OrthoDB" id="128354at2759"/>
<organism evidence="2 3">
    <name type="scientific">Phytophthora palmivora</name>
    <dbReference type="NCBI Taxonomy" id="4796"/>
    <lineage>
        <taxon>Eukaryota</taxon>
        <taxon>Sar</taxon>
        <taxon>Stramenopiles</taxon>
        <taxon>Oomycota</taxon>
        <taxon>Peronosporomycetes</taxon>
        <taxon>Peronosporales</taxon>
        <taxon>Peronosporaceae</taxon>
        <taxon>Phytophthora</taxon>
    </lineage>
</organism>
<keyword evidence="3" id="KW-1185">Reference proteome</keyword>
<evidence type="ECO:0000256" key="1">
    <source>
        <dbReference type="SAM" id="MobiDB-lite"/>
    </source>
</evidence>
<comment type="caution">
    <text evidence="2">The sequence shown here is derived from an EMBL/GenBank/DDBJ whole genome shotgun (WGS) entry which is preliminary data.</text>
</comment>
<feature type="compositionally biased region" description="Basic and acidic residues" evidence="1">
    <location>
        <begin position="305"/>
        <end position="321"/>
    </location>
</feature>